<keyword evidence="2" id="KW-1185">Reference proteome</keyword>
<dbReference type="RefSeq" id="WP_238242584.1">
    <property type="nucleotide sequence ID" value="NZ_BPQP01000008.1"/>
</dbReference>
<gene>
    <name evidence="1" type="ORF">OCOJLMKI_0569</name>
</gene>
<evidence type="ECO:0000313" key="1">
    <source>
        <dbReference type="EMBL" id="GJD93375.1"/>
    </source>
</evidence>
<sequence length="199" mass="21836">MSEAADRAEDRRLGRGRLSTIDLLPEEAQDDVVWAVGELNRRERTAADILFELNDRLQVKGIPPISKSAFNRKSMKLAAMSNRLNEARHIFAGLAPQFTAEKVDEHTLVLGEFIKLLIFEIVQTDGAELSSKGAMELARAHLAVIQGQKISSERRAKLEADFKAGAAEAIDKVTKARGVSAEVTAELRRELFGVPADGT</sequence>
<comment type="caution">
    <text evidence="1">The sequence shown here is derived from an EMBL/GenBank/DDBJ whole genome shotgun (WGS) entry which is preliminary data.</text>
</comment>
<accession>A0ABQ4RV13</accession>
<protein>
    <recommendedName>
        <fullName evidence="3">DUF3486 family protein</fullName>
    </recommendedName>
</protein>
<reference evidence="1" key="1">
    <citation type="journal article" date="2021" name="Front. Microbiol.">
        <title>Comprehensive Comparative Genomics and Phenotyping of Methylobacterium Species.</title>
        <authorList>
            <person name="Alessa O."/>
            <person name="Ogura Y."/>
            <person name="Fujitani Y."/>
            <person name="Takami H."/>
            <person name="Hayashi T."/>
            <person name="Sahin N."/>
            <person name="Tani A."/>
        </authorList>
    </citation>
    <scope>NUCLEOTIDE SEQUENCE</scope>
    <source>
        <strain evidence="1">DSM 19015</strain>
    </source>
</reference>
<organism evidence="1 2">
    <name type="scientific">Methylobacterium iners</name>
    <dbReference type="NCBI Taxonomy" id="418707"/>
    <lineage>
        <taxon>Bacteria</taxon>
        <taxon>Pseudomonadati</taxon>
        <taxon>Pseudomonadota</taxon>
        <taxon>Alphaproteobacteria</taxon>
        <taxon>Hyphomicrobiales</taxon>
        <taxon>Methylobacteriaceae</taxon>
        <taxon>Methylobacterium</taxon>
    </lineage>
</organism>
<dbReference type="Pfam" id="PF11985">
    <property type="entry name" value="Phage_Mu_Gp27"/>
    <property type="match status" value="1"/>
</dbReference>
<proteinExistence type="predicted"/>
<dbReference type="Proteomes" id="UP001055125">
    <property type="component" value="Unassembled WGS sequence"/>
</dbReference>
<dbReference type="InterPro" id="IPR021874">
    <property type="entry name" value="Phage_Mu_Gp27"/>
</dbReference>
<evidence type="ECO:0000313" key="2">
    <source>
        <dbReference type="Proteomes" id="UP001055125"/>
    </source>
</evidence>
<dbReference type="EMBL" id="BPQP01000008">
    <property type="protein sequence ID" value="GJD93375.1"/>
    <property type="molecule type" value="Genomic_DNA"/>
</dbReference>
<reference evidence="1" key="2">
    <citation type="submission" date="2021-08" db="EMBL/GenBank/DDBJ databases">
        <authorList>
            <person name="Tani A."/>
            <person name="Ola A."/>
            <person name="Ogura Y."/>
            <person name="Katsura K."/>
            <person name="Hayashi T."/>
        </authorList>
    </citation>
    <scope>NUCLEOTIDE SEQUENCE</scope>
    <source>
        <strain evidence="1">DSM 19015</strain>
    </source>
</reference>
<evidence type="ECO:0008006" key="3">
    <source>
        <dbReference type="Google" id="ProtNLM"/>
    </source>
</evidence>
<name>A0ABQ4RV13_9HYPH</name>